<keyword evidence="1" id="KW-0732">Signal</keyword>
<feature type="signal peptide" evidence="1">
    <location>
        <begin position="1"/>
        <end position="22"/>
    </location>
</feature>
<dbReference type="GeneID" id="80903853"/>
<dbReference type="RefSeq" id="XP_056075969.1">
    <property type="nucleotide sequence ID" value="XM_056209147.1"/>
</dbReference>
<keyword evidence="3" id="KW-1185">Reference proteome</keyword>
<evidence type="ECO:0000313" key="3">
    <source>
        <dbReference type="Proteomes" id="UP001140513"/>
    </source>
</evidence>
<name>A0A9W8XU26_9PLEO</name>
<dbReference type="EMBL" id="JAPEUX010000001">
    <property type="protein sequence ID" value="KAJ4359767.1"/>
    <property type="molecule type" value="Genomic_DNA"/>
</dbReference>
<protein>
    <submittedName>
        <fullName evidence="2">Uncharacterized protein</fullName>
    </submittedName>
</protein>
<dbReference type="Proteomes" id="UP001140513">
    <property type="component" value="Unassembled WGS sequence"/>
</dbReference>
<evidence type="ECO:0000256" key="1">
    <source>
        <dbReference type="SAM" id="SignalP"/>
    </source>
</evidence>
<feature type="chain" id="PRO_5040821411" evidence="1">
    <location>
        <begin position="23"/>
        <end position="80"/>
    </location>
</feature>
<comment type="caution">
    <text evidence="2">The sequence shown here is derived from an EMBL/GenBank/DDBJ whole genome shotgun (WGS) entry which is preliminary data.</text>
</comment>
<evidence type="ECO:0000313" key="2">
    <source>
        <dbReference type="EMBL" id="KAJ4359767.1"/>
    </source>
</evidence>
<proteinExistence type="predicted"/>
<organism evidence="2 3">
    <name type="scientific">Didymosphaeria variabile</name>
    <dbReference type="NCBI Taxonomy" id="1932322"/>
    <lineage>
        <taxon>Eukaryota</taxon>
        <taxon>Fungi</taxon>
        <taxon>Dikarya</taxon>
        <taxon>Ascomycota</taxon>
        <taxon>Pezizomycotina</taxon>
        <taxon>Dothideomycetes</taxon>
        <taxon>Pleosporomycetidae</taxon>
        <taxon>Pleosporales</taxon>
        <taxon>Massarineae</taxon>
        <taxon>Didymosphaeriaceae</taxon>
        <taxon>Didymosphaeria</taxon>
    </lineage>
</organism>
<reference evidence="2" key="1">
    <citation type="submission" date="2022-10" db="EMBL/GenBank/DDBJ databases">
        <title>Tapping the CABI collections for fungal endophytes: first genome assemblies for Collariella, Neodidymelliopsis, Ascochyta clinopodiicola, Didymella pomorum, Didymosphaeria variabile, Neocosmospora piperis and Neocucurbitaria cava.</title>
        <authorList>
            <person name="Hill R."/>
        </authorList>
    </citation>
    <scope>NUCLEOTIDE SEQUENCE</scope>
    <source>
        <strain evidence="2">IMI 356815</strain>
    </source>
</reference>
<sequence>MKYTITLFTLAASVLSAPVAQSSYDDYGSYNNIPAPAVENPPAPAAGYGSYGDYNNVPAPAGGYATYGAYKRDVEKEVKA</sequence>
<dbReference type="AlphaFoldDB" id="A0A9W8XU26"/>
<accession>A0A9W8XU26</accession>
<gene>
    <name evidence="2" type="ORF">N0V89_000323</name>
</gene>